<keyword evidence="2" id="KW-1185">Reference proteome</keyword>
<reference evidence="1 2" key="1">
    <citation type="journal article" date="2019" name="Commun. Biol.">
        <title>The bagworm genome reveals a unique fibroin gene that provides high tensile strength.</title>
        <authorList>
            <person name="Kono N."/>
            <person name="Nakamura H."/>
            <person name="Ohtoshi R."/>
            <person name="Tomita M."/>
            <person name="Numata K."/>
            <person name="Arakawa K."/>
        </authorList>
    </citation>
    <scope>NUCLEOTIDE SEQUENCE [LARGE SCALE GENOMIC DNA]</scope>
</reference>
<sequence>MWLLDKDFKFLQGLLRQPYSLKVSRWRVIIVNGRLRLRRPRAPVQLLLSFGNKCGRCRHGPVTAPAIDTAVVGQRSYEAAPKGNYGQKGKQRKLLGRRGRDAARSAVGVAARGGGGTKGGVGRAVLCGPYDSQLI</sequence>
<accession>A0A4C1WWH0</accession>
<evidence type="ECO:0000313" key="2">
    <source>
        <dbReference type="Proteomes" id="UP000299102"/>
    </source>
</evidence>
<evidence type="ECO:0000313" key="1">
    <source>
        <dbReference type="EMBL" id="GBP54467.1"/>
    </source>
</evidence>
<dbReference type="EMBL" id="BGZK01000648">
    <property type="protein sequence ID" value="GBP54467.1"/>
    <property type="molecule type" value="Genomic_DNA"/>
</dbReference>
<comment type="caution">
    <text evidence="1">The sequence shown here is derived from an EMBL/GenBank/DDBJ whole genome shotgun (WGS) entry which is preliminary data.</text>
</comment>
<dbReference type="Proteomes" id="UP000299102">
    <property type="component" value="Unassembled WGS sequence"/>
</dbReference>
<gene>
    <name evidence="1" type="ORF">EVAR_47336_1</name>
</gene>
<organism evidence="1 2">
    <name type="scientific">Eumeta variegata</name>
    <name type="common">Bagworm moth</name>
    <name type="synonym">Eumeta japonica</name>
    <dbReference type="NCBI Taxonomy" id="151549"/>
    <lineage>
        <taxon>Eukaryota</taxon>
        <taxon>Metazoa</taxon>
        <taxon>Ecdysozoa</taxon>
        <taxon>Arthropoda</taxon>
        <taxon>Hexapoda</taxon>
        <taxon>Insecta</taxon>
        <taxon>Pterygota</taxon>
        <taxon>Neoptera</taxon>
        <taxon>Endopterygota</taxon>
        <taxon>Lepidoptera</taxon>
        <taxon>Glossata</taxon>
        <taxon>Ditrysia</taxon>
        <taxon>Tineoidea</taxon>
        <taxon>Psychidae</taxon>
        <taxon>Oiketicinae</taxon>
        <taxon>Eumeta</taxon>
    </lineage>
</organism>
<dbReference type="AlphaFoldDB" id="A0A4C1WWH0"/>
<proteinExistence type="predicted"/>
<name>A0A4C1WWH0_EUMVA</name>
<protein>
    <submittedName>
        <fullName evidence="1">Uncharacterized protein</fullName>
    </submittedName>
</protein>